<dbReference type="PANTHER" id="PTHR10784">
    <property type="entry name" value="TRANSLATION INITIATION FACTOR 6"/>
    <property type="match status" value="1"/>
</dbReference>
<dbReference type="KEGG" id="mrtj:KHC33_01800"/>
<dbReference type="GO" id="GO:0043022">
    <property type="term" value="F:ribosome binding"/>
    <property type="evidence" value="ECO:0007669"/>
    <property type="project" value="InterPro"/>
</dbReference>
<organism evidence="4 5">
    <name type="scientific">Methanospirillum purgamenti</name>
    <dbReference type="NCBI Taxonomy" id="2834276"/>
    <lineage>
        <taxon>Archaea</taxon>
        <taxon>Methanobacteriati</taxon>
        <taxon>Methanobacteriota</taxon>
        <taxon>Stenosarchaea group</taxon>
        <taxon>Methanomicrobia</taxon>
        <taxon>Methanomicrobiales</taxon>
        <taxon>Methanospirillaceae</taxon>
        <taxon>Methanospirillum</taxon>
    </lineage>
</organism>
<dbReference type="InterPro" id="IPR002769">
    <property type="entry name" value="eIF6"/>
</dbReference>
<protein>
    <recommendedName>
        <fullName evidence="3">Translation initiation factor 6</fullName>
        <shortName evidence="3">aIF-6</shortName>
    </recommendedName>
</protein>
<dbReference type="RefSeq" id="WP_214420093.1">
    <property type="nucleotide sequence ID" value="NZ_CP075546.1"/>
</dbReference>
<gene>
    <name evidence="3" type="primary">eif6</name>
    <name evidence="4" type="ORF">KHC33_01800</name>
</gene>
<evidence type="ECO:0000256" key="3">
    <source>
        <dbReference type="HAMAP-Rule" id="MF_00032"/>
    </source>
</evidence>
<accession>A0A8E7EKA3</accession>
<proteinExistence type="inferred from homology"/>
<comment type="function">
    <text evidence="3">Binds to the 50S ribosomal subunit and prevents its association with the 30S ribosomal subunit to form the 70S initiation complex.</text>
</comment>
<dbReference type="SMART" id="SM00654">
    <property type="entry name" value="eIF6"/>
    <property type="match status" value="1"/>
</dbReference>
<evidence type="ECO:0000313" key="4">
    <source>
        <dbReference type="EMBL" id="QVV89295.1"/>
    </source>
</evidence>
<keyword evidence="5" id="KW-1185">Reference proteome</keyword>
<dbReference type="GO" id="GO:0042256">
    <property type="term" value="P:cytosolic ribosome assembly"/>
    <property type="evidence" value="ECO:0007669"/>
    <property type="project" value="InterPro"/>
</dbReference>
<reference evidence="4 5" key="1">
    <citation type="submission" date="2021-05" db="EMBL/GenBank/DDBJ databases">
        <title>A novel Methanospirillum isolate from a pyrite-forming mixed culture.</title>
        <authorList>
            <person name="Bunk B."/>
            <person name="Sproer C."/>
            <person name="Spring S."/>
            <person name="Pester M."/>
        </authorList>
    </citation>
    <scope>NUCLEOTIDE SEQUENCE [LARGE SCALE GENOMIC DNA]</scope>
    <source>
        <strain evidence="4 5">J.3.6.1-F.2.7.3</strain>
    </source>
</reference>
<dbReference type="Pfam" id="PF01912">
    <property type="entry name" value="eIF-6"/>
    <property type="match status" value="1"/>
</dbReference>
<keyword evidence="1 3" id="KW-0396">Initiation factor</keyword>
<dbReference type="EMBL" id="CP075546">
    <property type="protein sequence ID" value="QVV89295.1"/>
    <property type="molecule type" value="Genomic_DNA"/>
</dbReference>
<dbReference type="NCBIfam" id="NF003132">
    <property type="entry name" value="PRK04046.2-4"/>
    <property type="match status" value="1"/>
</dbReference>
<dbReference type="AlphaFoldDB" id="A0A8E7EKA3"/>
<evidence type="ECO:0000313" key="5">
    <source>
        <dbReference type="Proteomes" id="UP000680656"/>
    </source>
</evidence>
<dbReference type="HAMAP" id="MF_00032">
    <property type="entry name" value="eIF_6"/>
    <property type="match status" value="1"/>
</dbReference>
<comment type="similarity">
    <text evidence="3">Belongs to the eIF-6 family.</text>
</comment>
<dbReference type="Proteomes" id="UP000680656">
    <property type="component" value="Chromosome"/>
</dbReference>
<keyword evidence="2 3" id="KW-0648">Protein biosynthesis</keyword>
<dbReference type="Gene3D" id="3.75.10.10">
    <property type="entry name" value="L-arginine/glycine Amidinotransferase, Chain A"/>
    <property type="match status" value="1"/>
</dbReference>
<dbReference type="NCBIfam" id="TIGR00323">
    <property type="entry name" value="eIF-6"/>
    <property type="match status" value="1"/>
</dbReference>
<evidence type="ECO:0000256" key="1">
    <source>
        <dbReference type="ARBA" id="ARBA00022540"/>
    </source>
</evidence>
<sequence>MDRFVSIAGDPHIGVFTRVFDDVAVVPPDAPEELIQQYQEALKVDVIRTTIQKSPIIGSLLAGNNHGLVITGMASDEEIEILSEYRDLMLLEEGMNAAGNVILANDSFAAVHPEMEEELMEALSEFLKVPVIPLTLGEIKTVGMAAVATNAGVVVSPRSTPGEIKILEEVCDLPVGKGTVTMGNAMVGTGLVANRHGYLAGVGTSGYELGRIEDILGFEEE</sequence>
<evidence type="ECO:0000256" key="2">
    <source>
        <dbReference type="ARBA" id="ARBA00022917"/>
    </source>
</evidence>
<dbReference type="SUPFAM" id="SSF55909">
    <property type="entry name" value="Pentein"/>
    <property type="match status" value="1"/>
</dbReference>
<dbReference type="GO" id="GO:0003743">
    <property type="term" value="F:translation initiation factor activity"/>
    <property type="evidence" value="ECO:0007669"/>
    <property type="project" value="UniProtKB-UniRule"/>
</dbReference>
<name>A0A8E7EKA3_9EURY</name>
<dbReference type="GeneID" id="65095878"/>